<comment type="caution">
    <text evidence="3">The sequence shown here is derived from an EMBL/GenBank/DDBJ whole genome shotgun (WGS) entry which is preliminary data.</text>
</comment>
<dbReference type="EMBL" id="LJIW01000001">
    <property type="protein sequence ID" value="PNG94163.1"/>
    <property type="molecule type" value="Genomic_DNA"/>
</dbReference>
<keyword evidence="1" id="KW-0560">Oxidoreductase</keyword>
<dbReference type="PROSITE" id="PS00070">
    <property type="entry name" value="ALDEHYDE_DEHYDR_CYS"/>
    <property type="match status" value="1"/>
</dbReference>
<evidence type="ECO:0000256" key="1">
    <source>
        <dbReference type="ARBA" id="ARBA00023002"/>
    </source>
</evidence>
<dbReference type="InterPro" id="IPR016162">
    <property type="entry name" value="Ald_DH_N"/>
</dbReference>
<dbReference type="GO" id="GO:0016620">
    <property type="term" value="F:oxidoreductase activity, acting on the aldehyde or oxo group of donors, NAD or NADP as acceptor"/>
    <property type="evidence" value="ECO:0007669"/>
    <property type="project" value="InterPro"/>
</dbReference>
<dbReference type="CDD" id="cd07078">
    <property type="entry name" value="ALDH"/>
    <property type="match status" value="1"/>
</dbReference>
<accession>A0A2J7Z1K4</accession>
<gene>
    <name evidence="3" type="ORF">SMF913_10188</name>
</gene>
<keyword evidence="4" id="KW-1185">Reference proteome</keyword>
<dbReference type="InterPro" id="IPR016160">
    <property type="entry name" value="Ald_DH_CS_CYS"/>
</dbReference>
<dbReference type="InterPro" id="IPR016163">
    <property type="entry name" value="Ald_DH_C"/>
</dbReference>
<dbReference type="Proteomes" id="UP000236520">
    <property type="component" value="Unassembled WGS sequence"/>
</dbReference>
<organism evidence="3 4">
    <name type="scientific">Streptomyces malaysiensis</name>
    <dbReference type="NCBI Taxonomy" id="92644"/>
    <lineage>
        <taxon>Bacteria</taxon>
        <taxon>Bacillati</taxon>
        <taxon>Actinomycetota</taxon>
        <taxon>Actinomycetes</taxon>
        <taxon>Kitasatosporales</taxon>
        <taxon>Streptomycetaceae</taxon>
        <taxon>Streptomyces</taxon>
        <taxon>Streptomyces violaceusniger group</taxon>
    </lineage>
</organism>
<dbReference type="Gene3D" id="3.40.309.10">
    <property type="entry name" value="Aldehyde Dehydrogenase, Chain A, domain 2"/>
    <property type="match status" value="1"/>
</dbReference>
<dbReference type="RefSeq" id="WP_102933045.1">
    <property type="nucleotide sequence ID" value="NZ_LJIW01000001.1"/>
</dbReference>
<protein>
    <recommendedName>
        <fullName evidence="2">Aldehyde dehydrogenase domain-containing protein</fullName>
    </recommendedName>
</protein>
<proteinExistence type="predicted"/>
<dbReference type="AlphaFoldDB" id="A0A2J7Z1K4"/>
<evidence type="ECO:0000313" key="4">
    <source>
        <dbReference type="Proteomes" id="UP000236520"/>
    </source>
</evidence>
<sequence length="466" mass="47376">MTALRSYNPANPSELVTEVPAAGPADAAEAVRSAQSAFDGWSAAPAGKRAEALHGAAAQLAAESAELAELISREEGKLLGAARTEVAKTVEQFRLAAQLAFLAEGSTYPAESAGVSAWTLRVPLGVVVAITPWNFPLSLAARKIAPALAAGNTVVFKPSPVTPGAGERLAAACHRGGVPEEALRVVQGDDPEAMAALAGAPEVRAVTFTGSDRTGAALHRAVRPGVRVQFELGGHNAALVCADADLPRAAAEVAAGAFGLTGQVCTATDRVLVDRTVAAEFTELLAELAAKLTAGRGDDPAAAMGPAATAAQRDRITALLDSATAAGAKIAGQGTLAPGTDPAGHWLLPTVLTDVPADHPAITGEIFGPLLSVVPIDGPDQALAEINADDHRLVTAVHTRDLATAGRFVREARCGLVKVNERTTGNGVAPPFGGWGASSSGAFPEGGRTALFFLTDTKTVYCNVLA</sequence>
<reference evidence="3 4" key="1">
    <citation type="submission" date="2015-09" db="EMBL/GenBank/DDBJ databases">
        <title>Genome sequence, genome mining and natural product profiling of a biocontrol bacterium Streptomyces malaysiensis F913.</title>
        <authorList>
            <person name="Xu Y."/>
            <person name="Wei J."/>
            <person name="Xie J."/>
            <person name="Li T."/>
            <person name="Zhou Z."/>
        </authorList>
    </citation>
    <scope>NUCLEOTIDE SEQUENCE [LARGE SCALE GENOMIC DNA]</scope>
    <source>
        <strain evidence="3 4">F913</strain>
    </source>
</reference>
<dbReference type="Gene3D" id="3.40.605.10">
    <property type="entry name" value="Aldehyde Dehydrogenase, Chain A, domain 1"/>
    <property type="match status" value="1"/>
</dbReference>
<dbReference type="SUPFAM" id="SSF53720">
    <property type="entry name" value="ALDH-like"/>
    <property type="match status" value="1"/>
</dbReference>
<name>A0A2J7Z1K4_STRMQ</name>
<feature type="domain" description="Aldehyde dehydrogenase" evidence="2">
    <location>
        <begin position="4"/>
        <end position="460"/>
    </location>
</feature>
<evidence type="ECO:0000313" key="3">
    <source>
        <dbReference type="EMBL" id="PNG94163.1"/>
    </source>
</evidence>
<dbReference type="PANTHER" id="PTHR11699">
    <property type="entry name" value="ALDEHYDE DEHYDROGENASE-RELATED"/>
    <property type="match status" value="1"/>
</dbReference>
<dbReference type="InterPro" id="IPR015590">
    <property type="entry name" value="Aldehyde_DH_dom"/>
</dbReference>
<dbReference type="Pfam" id="PF00171">
    <property type="entry name" value="Aldedh"/>
    <property type="match status" value="1"/>
</dbReference>
<evidence type="ECO:0000259" key="2">
    <source>
        <dbReference type="Pfam" id="PF00171"/>
    </source>
</evidence>
<dbReference type="InterPro" id="IPR016161">
    <property type="entry name" value="Ald_DH/histidinol_DH"/>
</dbReference>